<dbReference type="RefSeq" id="WP_076498503.1">
    <property type="nucleotide sequence ID" value="NZ_FTOP01000002.1"/>
</dbReference>
<dbReference type="Proteomes" id="UP000186026">
    <property type="component" value="Unassembled WGS sequence"/>
</dbReference>
<dbReference type="PANTHER" id="PTHR34699:SF2">
    <property type="entry name" value="NON-CANONICAL PURINE NTP PHOSPHATASE_PRRC1 DOMAIN-CONTAINING PROTEIN"/>
    <property type="match status" value="1"/>
</dbReference>
<dbReference type="STRING" id="529505.SAMN05421761_102211"/>
<gene>
    <name evidence="13" type="ORF">SAMN05421761_102211</name>
</gene>
<dbReference type="Gene3D" id="3.90.950.10">
    <property type="match status" value="1"/>
</dbReference>
<dbReference type="Pfam" id="PF01931">
    <property type="entry name" value="NTPase_I-T"/>
    <property type="match status" value="1"/>
</dbReference>
<dbReference type="OrthoDB" id="164951at2"/>
<evidence type="ECO:0000313" key="14">
    <source>
        <dbReference type="Proteomes" id="UP000186026"/>
    </source>
</evidence>
<comment type="cofactor">
    <cofactor evidence="1">
        <name>Mn(2+)</name>
        <dbReference type="ChEBI" id="CHEBI:29035"/>
    </cofactor>
</comment>
<dbReference type="InterPro" id="IPR026533">
    <property type="entry name" value="NTPase/PRRC1"/>
</dbReference>
<dbReference type="PANTHER" id="PTHR34699">
    <property type="match status" value="1"/>
</dbReference>
<keyword evidence="6 11" id="KW-0546">Nucleotide metabolism</keyword>
<evidence type="ECO:0000313" key="13">
    <source>
        <dbReference type="EMBL" id="SIS62929.1"/>
    </source>
</evidence>
<comment type="catalytic activity">
    <reaction evidence="8 11">
        <text>ITP + H2O = IDP + phosphate + H(+)</text>
        <dbReference type="Rhea" id="RHEA:28330"/>
        <dbReference type="ChEBI" id="CHEBI:15377"/>
        <dbReference type="ChEBI" id="CHEBI:15378"/>
        <dbReference type="ChEBI" id="CHEBI:43474"/>
        <dbReference type="ChEBI" id="CHEBI:58280"/>
        <dbReference type="ChEBI" id="CHEBI:61402"/>
        <dbReference type="EC" id="3.6.1.73"/>
    </reaction>
</comment>
<organism evidence="13 14">
    <name type="scientific">Belliella pelovolcani</name>
    <dbReference type="NCBI Taxonomy" id="529505"/>
    <lineage>
        <taxon>Bacteria</taxon>
        <taxon>Pseudomonadati</taxon>
        <taxon>Bacteroidota</taxon>
        <taxon>Cytophagia</taxon>
        <taxon>Cytophagales</taxon>
        <taxon>Cyclobacteriaceae</taxon>
        <taxon>Belliella</taxon>
    </lineage>
</organism>
<dbReference type="NCBIfam" id="NF003459">
    <property type="entry name" value="PRK05074.1"/>
    <property type="match status" value="1"/>
</dbReference>
<evidence type="ECO:0000256" key="2">
    <source>
        <dbReference type="ARBA" id="ARBA00022723"/>
    </source>
</evidence>
<keyword evidence="4 11" id="KW-0378">Hydrolase</keyword>
<evidence type="ECO:0000259" key="12">
    <source>
        <dbReference type="Pfam" id="PF01931"/>
    </source>
</evidence>
<dbReference type="GO" id="GO:0046872">
    <property type="term" value="F:metal ion binding"/>
    <property type="evidence" value="ECO:0007669"/>
    <property type="project" value="UniProtKB-KW"/>
</dbReference>
<evidence type="ECO:0000256" key="4">
    <source>
        <dbReference type="ARBA" id="ARBA00022801"/>
    </source>
</evidence>
<dbReference type="GO" id="GO:0103023">
    <property type="term" value="F:ITPase activity"/>
    <property type="evidence" value="ECO:0007669"/>
    <property type="project" value="UniProtKB-EC"/>
</dbReference>
<feature type="domain" description="Non-canonical purine NTP phosphatase/PRRC1" evidence="12">
    <location>
        <begin position="21"/>
        <end position="185"/>
    </location>
</feature>
<dbReference type="EC" id="3.6.1.73" evidence="11"/>
<keyword evidence="7 11" id="KW-0464">Manganese</keyword>
<dbReference type="InterPro" id="IPR050299">
    <property type="entry name" value="YjjX_NTPase"/>
</dbReference>
<comment type="caution">
    <text evidence="11">Lacks conserved residue(s) required for the propagation of feature annotation.</text>
</comment>
<dbReference type="NCBIfam" id="TIGR00258">
    <property type="entry name" value="inosine/xanthosine triphosphatase"/>
    <property type="match status" value="1"/>
</dbReference>
<evidence type="ECO:0000256" key="6">
    <source>
        <dbReference type="ARBA" id="ARBA00023080"/>
    </source>
</evidence>
<sequence>MAFPKRKNIKEEKRQKLVIVGSKNPVKISCTDLGFHQAFDSEAFLIEGLNVSSEVDDQPIGDEQTYLGAYNRAKNSKNVFPEADFWVGIEGGVEEQAGEMYAFAWVVIIDPTGKIGKAKTATFFLPNVITDLIKGGMELGAADDQVFNRENSKQGNGAVGILTNGAVNRKEYYAQAIILALIPFMNKTIYI</sequence>
<protein>
    <recommendedName>
        <fullName evidence="11">Probable inosine/xanthosine triphosphatase</fullName>
        <shortName evidence="11">ITPase/XTPase</shortName>
        <ecNumber evidence="11">3.6.1.73</ecNumber>
    </recommendedName>
    <alternativeName>
        <fullName evidence="11">Non-canonical purine NTP phosphatase</fullName>
    </alternativeName>
    <alternativeName>
        <fullName evidence="11">Non-standard purine NTP phosphatase</fullName>
    </alternativeName>
    <alternativeName>
        <fullName evidence="11">Nucleoside-triphosphate phosphatase</fullName>
        <shortName evidence="11">NTPase</shortName>
    </alternativeName>
</protein>
<evidence type="ECO:0000256" key="7">
    <source>
        <dbReference type="ARBA" id="ARBA00023211"/>
    </source>
</evidence>
<keyword evidence="14" id="KW-1185">Reference proteome</keyword>
<evidence type="ECO:0000256" key="9">
    <source>
        <dbReference type="ARBA" id="ARBA00048781"/>
    </source>
</evidence>
<evidence type="ECO:0000256" key="3">
    <source>
        <dbReference type="ARBA" id="ARBA00022741"/>
    </source>
</evidence>
<comment type="cofactor">
    <cofactor evidence="11">
        <name>Mg(2+)</name>
        <dbReference type="ChEBI" id="CHEBI:18420"/>
    </cofactor>
    <cofactor evidence="11">
        <name>Mn(2+)</name>
        <dbReference type="ChEBI" id="CHEBI:29035"/>
    </cofactor>
    <text evidence="11">Binds 1 divalent metal cation per subunit; can use either Mg(2+) or Mn(2+).</text>
</comment>
<comment type="function">
    <text evidence="11">Phosphatase that hydrolyzes non-canonical purine nucleotides such as XTP and ITP to their respective diphosphate derivatives. Probably excludes non-canonical purines from DNA/RNA precursor pool, thus preventing their incorporation into DNA/RNA and avoiding chromosomal lesions.</text>
</comment>
<comment type="catalytic activity">
    <reaction evidence="9 11">
        <text>XTP + H2O = XDP + phosphate + H(+)</text>
        <dbReference type="Rhea" id="RHEA:28406"/>
        <dbReference type="ChEBI" id="CHEBI:15377"/>
        <dbReference type="ChEBI" id="CHEBI:15378"/>
        <dbReference type="ChEBI" id="CHEBI:43474"/>
        <dbReference type="ChEBI" id="CHEBI:59884"/>
        <dbReference type="ChEBI" id="CHEBI:61314"/>
        <dbReference type="EC" id="3.6.1.73"/>
    </reaction>
</comment>
<feature type="binding site" evidence="11">
    <location>
        <position position="82"/>
    </location>
    <ligand>
        <name>Mg(2+)</name>
        <dbReference type="ChEBI" id="CHEBI:18420"/>
    </ligand>
</feature>
<dbReference type="EMBL" id="FTOP01000002">
    <property type="protein sequence ID" value="SIS62929.1"/>
    <property type="molecule type" value="Genomic_DNA"/>
</dbReference>
<reference evidence="14" key="1">
    <citation type="submission" date="2017-01" db="EMBL/GenBank/DDBJ databases">
        <authorList>
            <person name="Varghese N."/>
            <person name="Submissions S."/>
        </authorList>
    </citation>
    <scope>NUCLEOTIDE SEQUENCE [LARGE SCALE GENOMIC DNA]</scope>
    <source>
        <strain evidence="14">DSM 46698</strain>
    </source>
</reference>
<dbReference type="GO" id="GO:0000166">
    <property type="term" value="F:nucleotide binding"/>
    <property type="evidence" value="ECO:0007669"/>
    <property type="project" value="UniProtKB-KW"/>
</dbReference>
<dbReference type="AlphaFoldDB" id="A0A1N7KMT0"/>
<keyword evidence="2 11" id="KW-0479">Metal-binding</keyword>
<dbReference type="HAMAP" id="MF_00648">
    <property type="entry name" value="Non_canon_purine_NTPase_YjjX"/>
    <property type="match status" value="1"/>
</dbReference>
<proteinExistence type="inferred from homology"/>
<dbReference type="InterPro" id="IPR029001">
    <property type="entry name" value="ITPase-like_fam"/>
</dbReference>
<evidence type="ECO:0000256" key="8">
    <source>
        <dbReference type="ARBA" id="ARBA00048174"/>
    </source>
</evidence>
<evidence type="ECO:0000256" key="1">
    <source>
        <dbReference type="ARBA" id="ARBA00001936"/>
    </source>
</evidence>
<keyword evidence="3 11" id="KW-0547">Nucleotide-binding</keyword>
<dbReference type="GO" id="GO:0006772">
    <property type="term" value="P:thiamine metabolic process"/>
    <property type="evidence" value="ECO:0007669"/>
    <property type="project" value="TreeGrafter"/>
</dbReference>
<name>A0A1N7KMT0_9BACT</name>
<feature type="binding site" evidence="11">
    <location>
        <begin position="82"/>
        <end position="83"/>
    </location>
    <ligand>
        <name>substrate</name>
    </ligand>
</feature>
<dbReference type="InterPro" id="IPR002786">
    <property type="entry name" value="Non_canon_purine_NTPase"/>
</dbReference>
<comment type="subunit">
    <text evidence="11">Homodimer.</text>
</comment>
<dbReference type="GO" id="GO:0009117">
    <property type="term" value="P:nucleotide metabolic process"/>
    <property type="evidence" value="ECO:0007669"/>
    <property type="project" value="UniProtKB-KW"/>
</dbReference>
<evidence type="ECO:0000256" key="11">
    <source>
        <dbReference type="HAMAP-Rule" id="MF_00648"/>
    </source>
</evidence>
<evidence type="ECO:0000256" key="5">
    <source>
        <dbReference type="ARBA" id="ARBA00022842"/>
    </source>
</evidence>
<dbReference type="SUPFAM" id="SSF52972">
    <property type="entry name" value="ITPase-like"/>
    <property type="match status" value="1"/>
</dbReference>
<evidence type="ECO:0000256" key="10">
    <source>
        <dbReference type="ARBA" id="ARBA00060855"/>
    </source>
</evidence>
<accession>A0A1N7KMT0</accession>
<dbReference type="FunFam" id="3.90.950.10:FF:000002">
    <property type="entry name" value="Inosine/xanthosine triphosphatase"/>
    <property type="match status" value="1"/>
</dbReference>
<keyword evidence="5 11" id="KW-0460">Magnesium</keyword>
<comment type="similarity">
    <text evidence="10 11">Belongs to the YjjX NTPase family.</text>
</comment>